<organism evidence="10 11">
    <name type="scientific">Rhodotorula paludigena</name>
    <dbReference type="NCBI Taxonomy" id="86838"/>
    <lineage>
        <taxon>Eukaryota</taxon>
        <taxon>Fungi</taxon>
        <taxon>Dikarya</taxon>
        <taxon>Basidiomycota</taxon>
        <taxon>Pucciniomycotina</taxon>
        <taxon>Microbotryomycetes</taxon>
        <taxon>Sporidiobolales</taxon>
        <taxon>Sporidiobolaceae</taxon>
        <taxon>Rhodotorula</taxon>
    </lineage>
</organism>
<feature type="region of interest" description="Disordered" evidence="8">
    <location>
        <begin position="243"/>
        <end position="262"/>
    </location>
</feature>
<dbReference type="GO" id="GO:0019379">
    <property type="term" value="P:sulfate assimilation, phosphoadenylyl sulfate reduction by phosphoadenylyl-sulfate reductase (thioredoxin)"/>
    <property type="evidence" value="ECO:0007669"/>
    <property type="project" value="InterPro"/>
</dbReference>
<dbReference type="AlphaFoldDB" id="A0AAV5GCW7"/>
<dbReference type="InterPro" id="IPR004511">
    <property type="entry name" value="PAPS/APS_Rdtase"/>
</dbReference>
<dbReference type="EMBL" id="BQKY01000002">
    <property type="protein sequence ID" value="GJN88143.1"/>
    <property type="molecule type" value="Genomic_DNA"/>
</dbReference>
<evidence type="ECO:0000256" key="5">
    <source>
        <dbReference type="ARBA" id="ARBA00023004"/>
    </source>
</evidence>
<evidence type="ECO:0000256" key="1">
    <source>
        <dbReference type="ARBA" id="ARBA00009732"/>
    </source>
</evidence>
<dbReference type="InterPro" id="IPR014729">
    <property type="entry name" value="Rossmann-like_a/b/a_fold"/>
</dbReference>
<gene>
    <name evidence="10" type="ORF">Rhopal_001099-T1</name>
</gene>
<sequence length="328" mass="35872">MSALASPVAATGAGATLAASSSADAQPFASTSSAVFDPSQLDAVNAQLADASPQEILAWAIDHIPEGLTQTTAFGLTGLAAIAMISVISRKRKQPHLVPLVFYDTLYHFQETLDLAKRVEKKYNVEVKVYRPPGVETTAEFEAKYGERLWETDEDTYDYLVKVEPARRSYAELGVKAVITGRRRSQGADRAALQPVEVDSTGLIKINPLCRWGFDEVKDFIDMAGVPYNPLLDQGYKSIGDWHSTNKPKEGESERAGRWASNKTKTECGLHKDYFAMKRAFEKKQMEQARAAADKARGDEEVGESSVDLSKDEAKDLGASFSDLKLGA</sequence>
<dbReference type="Proteomes" id="UP001342314">
    <property type="component" value="Unassembled WGS sequence"/>
</dbReference>
<comment type="similarity">
    <text evidence="1">Belongs to the PAPS reductase family. CysH subfamily.</text>
</comment>
<keyword evidence="11" id="KW-1185">Reference proteome</keyword>
<feature type="region of interest" description="Disordered" evidence="8">
    <location>
        <begin position="286"/>
        <end position="311"/>
    </location>
</feature>
<name>A0AAV5GCW7_9BASI</name>
<evidence type="ECO:0000256" key="6">
    <source>
        <dbReference type="ARBA" id="ARBA00023014"/>
    </source>
</evidence>
<evidence type="ECO:0000313" key="11">
    <source>
        <dbReference type="Proteomes" id="UP001342314"/>
    </source>
</evidence>
<dbReference type="PANTHER" id="PTHR46509:SF1">
    <property type="entry name" value="PHOSPHOADENOSINE PHOSPHOSULFATE REDUCTASE"/>
    <property type="match status" value="1"/>
</dbReference>
<keyword evidence="2" id="KW-0963">Cytoplasm</keyword>
<dbReference type="Pfam" id="PF01507">
    <property type="entry name" value="PAPS_reduct"/>
    <property type="match status" value="1"/>
</dbReference>
<keyword evidence="3" id="KW-0479">Metal-binding</keyword>
<dbReference type="HAMAP" id="MF_00063">
    <property type="entry name" value="CysH"/>
    <property type="match status" value="1"/>
</dbReference>
<dbReference type="Gene3D" id="3.40.50.620">
    <property type="entry name" value="HUPs"/>
    <property type="match status" value="1"/>
</dbReference>
<dbReference type="SUPFAM" id="SSF52402">
    <property type="entry name" value="Adenine nucleotide alpha hydrolases-like"/>
    <property type="match status" value="1"/>
</dbReference>
<dbReference type="GO" id="GO:0004604">
    <property type="term" value="F:phosphoadenylyl-sulfate reductase (thioredoxin) activity"/>
    <property type="evidence" value="ECO:0007669"/>
    <property type="project" value="InterPro"/>
</dbReference>
<dbReference type="GO" id="GO:0046872">
    <property type="term" value="F:metal ion binding"/>
    <property type="evidence" value="ECO:0007669"/>
    <property type="project" value="UniProtKB-KW"/>
</dbReference>
<evidence type="ECO:0000313" key="10">
    <source>
        <dbReference type="EMBL" id="GJN88143.1"/>
    </source>
</evidence>
<dbReference type="PANTHER" id="PTHR46509">
    <property type="entry name" value="PHOSPHOADENOSINE PHOSPHOSULFATE REDUCTASE"/>
    <property type="match status" value="1"/>
</dbReference>
<protein>
    <recommendedName>
        <fullName evidence="9">Phosphoadenosine phosphosulphate reductase domain-containing protein</fullName>
    </recommendedName>
</protein>
<dbReference type="GO" id="GO:0051536">
    <property type="term" value="F:iron-sulfur cluster binding"/>
    <property type="evidence" value="ECO:0007669"/>
    <property type="project" value="UniProtKB-KW"/>
</dbReference>
<dbReference type="InterPro" id="IPR002500">
    <property type="entry name" value="PAPS_reduct_dom"/>
</dbReference>
<evidence type="ECO:0000256" key="4">
    <source>
        <dbReference type="ARBA" id="ARBA00023002"/>
    </source>
</evidence>
<feature type="domain" description="Phosphoadenosine phosphosulphate reductase" evidence="9">
    <location>
        <begin position="70"/>
        <end position="246"/>
    </location>
</feature>
<keyword evidence="5" id="KW-0408">Iron</keyword>
<evidence type="ECO:0000259" key="9">
    <source>
        <dbReference type="Pfam" id="PF01507"/>
    </source>
</evidence>
<evidence type="ECO:0000256" key="7">
    <source>
        <dbReference type="ARBA" id="ARBA00024327"/>
    </source>
</evidence>
<evidence type="ECO:0000256" key="8">
    <source>
        <dbReference type="SAM" id="MobiDB-lite"/>
    </source>
</evidence>
<dbReference type="CDD" id="cd23945">
    <property type="entry name" value="PAPS_reductase"/>
    <property type="match status" value="1"/>
</dbReference>
<accession>A0AAV5GCW7</accession>
<dbReference type="NCBIfam" id="NF002537">
    <property type="entry name" value="PRK02090.1"/>
    <property type="match status" value="1"/>
</dbReference>
<comment type="pathway">
    <text evidence="7">Sulfur metabolism; hydrogen sulfide biosynthesis; sulfite from sulfate.</text>
</comment>
<dbReference type="NCBIfam" id="TIGR00434">
    <property type="entry name" value="cysH"/>
    <property type="match status" value="1"/>
</dbReference>
<reference evidence="10 11" key="1">
    <citation type="submission" date="2021-12" db="EMBL/GenBank/DDBJ databases">
        <title>High titer production of polyol ester of fatty acids by Rhodotorula paludigena BS15 towards product separation-free biomass refinery.</title>
        <authorList>
            <person name="Mano J."/>
            <person name="Ono H."/>
            <person name="Tanaka T."/>
            <person name="Naito K."/>
            <person name="Sushida H."/>
            <person name="Ike M."/>
            <person name="Tokuyasu K."/>
            <person name="Kitaoka M."/>
        </authorList>
    </citation>
    <scope>NUCLEOTIDE SEQUENCE [LARGE SCALE GENOMIC DNA]</scope>
    <source>
        <strain evidence="10 11">BS15</strain>
    </source>
</reference>
<dbReference type="GO" id="GO:0005737">
    <property type="term" value="C:cytoplasm"/>
    <property type="evidence" value="ECO:0007669"/>
    <property type="project" value="TreeGrafter"/>
</dbReference>
<dbReference type="NCBIfam" id="TIGR02057">
    <property type="entry name" value="PAPS_reductase"/>
    <property type="match status" value="1"/>
</dbReference>
<feature type="compositionally biased region" description="Basic and acidic residues" evidence="8">
    <location>
        <begin position="286"/>
        <end position="300"/>
    </location>
</feature>
<dbReference type="InterPro" id="IPR011800">
    <property type="entry name" value="PAPS_reductase_CysH"/>
</dbReference>
<evidence type="ECO:0000256" key="3">
    <source>
        <dbReference type="ARBA" id="ARBA00022723"/>
    </source>
</evidence>
<keyword evidence="6" id="KW-0411">Iron-sulfur</keyword>
<evidence type="ECO:0000256" key="2">
    <source>
        <dbReference type="ARBA" id="ARBA00022490"/>
    </source>
</evidence>
<proteinExistence type="inferred from homology"/>
<keyword evidence="4" id="KW-0560">Oxidoreductase</keyword>
<feature type="compositionally biased region" description="Basic and acidic residues" evidence="8">
    <location>
        <begin position="247"/>
        <end position="257"/>
    </location>
</feature>
<comment type="caution">
    <text evidence="10">The sequence shown here is derived from an EMBL/GenBank/DDBJ whole genome shotgun (WGS) entry which is preliminary data.</text>
</comment>
<dbReference type="FunFam" id="3.40.50.620:FF:000136">
    <property type="entry name" value="Probable phosphoadenosine phosphosulfate reductase"/>
    <property type="match status" value="1"/>
</dbReference>